<keyword evidence="1" id="KW-1133">Transmembrane helix</keyword>
<feature type="transmembrane region" description="Helical" evidence="1">
    <location>
        <begin position="420"/>
        <end position="440"/>
    </location>
</feature>
<accession>A0A1U7NSG6</accession>
<keyword evidence="1" id="KW-0812">Transmembrane</keyword>
<evidence type="ECO:0000313" key="2">
    <source>
        <dbReference type="EMBL" id="OLV15847.1"/>
    </source>
</evidence>
<feature type="transmembrane region" description="Helical" evidence="1">
    <location>
        <begin position="85"/>
        <end position="103"/>
    </location>
</feature>
<dbReference type="RefSeq" id="WP_139323153.1">
    <property type="nucleotide sequence ID" value="NZ_MSTI01000160.1"/>
</dbReference>
<dbReference type="AlphaFoldDB" id="A0A1U7NSG6"/>
<evidence type="ECO:0008006" key="4">
    <source>
        <dbReference type="Google" id="ProtNLM"/>
    </source>
</evidence>
<feature type="transmembrane region" description="Helical" evidence="1">
    <location>
        <begin position="242"/>
        <end position="262"/>
    </location>
</feature>
<reference evidence="2 3" key="1">
    <citation type="submission" date="2017-01" db="EMBL/GenBank/DDBJ databases">
        <title>Genome Analysis of Deinococcus marmoris KOPRI26562.</title>
        <authorList>
            <person name="Kim J.H."/>
            <person name="Oh H.-M."/>
        </authorList>
    </citation>
    <scope>NUCLEOTIDE SEQUENCE [LARGE SCALE GENOMIC DNA]</scope>
    <source>
        <strain evidence="2 3">KOPRI26562</strain>
    </source>
</reference>
<dbReference type="EMBL" id="MSTI01000160">
    <property type="protein sequence ID" value="OLV15847.1"/>
    <property type="molecule type" value="Genomic_DNA"/>
</dbReference>
<feature type="transmembrane region" description="Helical" evidence="1">
    <location>
        <begin position="7"/>
        <end position="40"/>
    </location>
</feature>
<evidence type="ECO:0000313" key="3">
    <source>
        <dbReference type="Proteomes" id="UP000186607"/>
    </source>
</evidence>
<feature type="transmembrane region" description="Helical" evidence="1">
    <location>
        <begin position="365"/>
        <end position="384"/>
    </location>
</feature>
<evidence type="ECO:0000256" key="1">
    <source>
        <dbReference type="SAM" id="Phobius"/>
    </source>
</evidence>
<feature type="transmembrane region" description="Helical" evidence="1">
    <location>
        <begin position="198"/>
        <end position="230"/>
    </location>
</feature>
<keyword evidence="3" id="KW-1185">Reference proteome</keyword>
<feature type="transmembrane region" description="Helical" evidence="1">
    <location>
        <begin position="164"/>
        <end position="186"/>
    </location>
</feature>
<proteinExistence type="predicted"/>
<name>A0A1U7NSG6_9DEIO</name>
<keyword evidence="1" id="KW-0472">Membrane</keyword>
<dbReference type="OrthoDB" id="8229713at2"/>
<comment type="caution">
    <text evidence="2">The sequence shown here is derived from an EMBL/GenBank/DDBJ whole genome shotgun (WGS) entry which is preliminary data.</text>
</comment>
<sequence>MVRLYKIIILVALGVCALLIGDGRIIFGIGFFAMLAYVAVSGKQVTQIRLDHIWALSYTILISTEGFFDAGFITRTLDVGYFDRAAQYITLINIGFLLAFNTIRPIKIYETVMIEHSIKRGYLIFLYISMTMYILLYAPVAIETVVLGRAVVLEEDLSRGLIDLIKGGVILNLGVFLPIAFAYHFYFLRDLNKHRAMLYTILVYLPVLMIQLGMGVRSPLILTALGLIVIHSSRYPGGGGRVLKLGGLGFTLIVLGITITQVRSYGLSQGATISFAYDNSERFPTSEGVVEYFSRMVQYFDFEPLRGGREHLAVALFWVPRSFWPDKPEQLEHWFYREYWGPLSLGVSDAHSIAATFAATSYADFGFMPTLMIWTMAGFLFALLNRYVMTYVYIKVGHHRIVWAAVITSLTFYAVRQINYVLFLAVGFSVIWLTYSRYITTQQQESINSRSLNHISDTPPYPADD</sequence>
<dbReference type="Proteomes" id="UP000186607">
    <property type="component" value="Unassembled WGS sequence"/>
</dbReference>
<gene>
    <name evidence="2" type="ORF">BOO71_0013657</name>
</gene>
<organism evidence="2 3">
    <name type="scientific">Deinococcus marmoris</name>
    <dbReference type="NCBI Taxonomy" id="249408"/>
    <lineage>
        <taxon>Bacteria</taxon>
        <taxon>Thermotogati</taxon>
        <taxon>Deinococcota</taxon>
        <taxon>Deinococci</taxon>
        <taxon>Deinococcales</taxon>
        <taxon>Deinococcaceae</taxon>
        <taxon>Deinococcus</taxon>
    </lineage>
</organism>
<feature type="transmembrane region" description="Helical" evidence="1">
    <location>
        <begin position="52"/>
        <end position="73"/>
    </location>
</feature>
<protein>
    <recommendedName>
        <fullName evidence="4">Oligosaccharide repeat unit polymerase</fullName>
    </recommendedName>
</protein>
<feature type="transmembrane region" description="Helical" evidence="1">
    <location>
        <begin position="123"/>
        <end position="152"/>
    </location>
</feature>